<dbReference type="AlphaFoldDB" id="A0A382M3W9"/>
<evidence type="ECO:0000313" key="1">
    <source>
        <dbReference type="EMBL" id="SVC42377.1"/>
    </source>
</evidence>
<reference evidence="1" key="1">
    <citation type="submission" date="2018-05" db="EMBL/GenBank/DDBJ databases">
        <authorList>
            <person name="Lanie J.A."/>
            <person name="Ng W.-L."/>
            <person name="Kazmierczak K.M."/>
            <person name="Andrzejewski T.M."/>
            <person name="Davidsen T.M."/>
            <person name="Wayne K.J."/>
            <person name="Tettelin H."/>
            <person name="Glass J.I."/>
            <person name="Rusch D."/>
            <person name="Podicherti R."/>
            <person name="Tsui H.-C.T."/>
            <person name="Winkler M.E."/>
        </authorList>
    </citation>
    <scope>NUCLEOTIDE SEQUENCE</scope>
</reference>
<name>A0A382M3W9_9ZZZZ</name>
<proteinExistence type="predicted"/>
<dbReference type="EMBL" id="UINC01090433">
    <property type="protein sequence ID" value="SVC42377.1"/>
    <property type="molecule type" value="Genomic_DNA"/>
</dbReference>
<protein>
    <submittedName>
        <fullName evidence="1">Uncharacterized protein</fullName>
    </submittedName>
</protein>
<gene>
    <name evidence="1" type="ORF">METZ01_LOCUS295231</name>
</gene>
<sequence>MQISTLWLALFLLVGAGCGEQKQKSKERGQAIVDTVKDAEKNINDAVLKMQENLPQLEEEEEVEADN</sequence>
<accession>A0A382M3W9</accession>
<organism evidence="1">
    <name type="scientific">marine metagenome</name>
    <dbReference type="NCBI Taxonomy" id="408172"/>
    <lineage>
        <taxon>unclassified sequences</taxon>
        <taxon>metagenomes</taxon>
        <taxon>ecological metagenomes</taxon>
    </lineage>
</organism>